<gene>
    <name evidence="1" type="ORF">KCG35_25775</name>
</gene>
<organism evidence="1 2">
    <name type="scientific">Zooshikella harenae</name>
    <dbReference type="NCBI Taxonomy" id="2827238"/>
    <lineage>
        <taxon>Bacteria</taxon>
        <taxon>Pseudomonadati</taxon>
        <taxon>Pseudomonadota</taxon>
        <taxon>Gammaproteobacteria</taxon>
        <taxon>Oceanospirillales</taxon>
        <taxon>Zooshikellaceae</taxon>
        <taxon>Zooshikella</taxon>
    </lineage>
</organism>
<reference evidence="1 2" key="1">
    <citation type="submission" date="2021-04" db="EMBL/GenBank/DDBJ databases">
        <authorList>
            <person name="Pira H."/>
            <person name="Risdian C."/>
            <person name="Wink J."/>
        </authorList>
    </citation>
    <scope>NUCLEOTIDE SEQUENCE [LARGE SCALE GENOMIC DNA]</scope>
    <source>
        <strain evidence="1 2">WH53</strain>
    </source>
</reference>
<keyword evidence="2" id="KW-1185">Reference proteome</keyword>
<dbReference type="RefSeq" id="WP_215822742.1">
    <property type="nucleotide sequence ID" value="NZ_JAGSOY010000299.1"/>
</dbReference>
<name>A0ABS5ZKH9_9GAMM</name>
<protein>
    <submittedName>
        <fullName evidence="1">DUF4279 domain-containing protein</fullName>
    </submittedName>
</protein>
<evidence type="ECO:0000313" key="1">
    <source>
        <dbReference type="EMBL" id="MBU2714464.1"/>
    </source>
</evidence>
<accession>A0ABS5ZKH9</accession>
<sequence>MTEEKKSAGHTYTVELRFLGDELEPSEISAQLNLQPSNALSQLQSKTSKRKRRPFWAYNGQGEAGFQAEWTSLEDGLEFLLKSLSSKKTEIVTLADKFDSHWWCGHFQDSFDGGPKLSPSLLMEIGSYGVPLIIDNYFSD</sequence>
<proteinExistence type="predicted"/>
<dbReference type="EMBL" id="JAGSOY010000299">
    <property type="protein sequence ID" value="MBU2714464.1"/>
    <property type="molecule type" value="Genomic_DNA"/>
</dbReference>
<dbReference type="InterPro" id="IPR025459">
    <property type="entry name" value="DUF4279"/>
</dbReference>
<dbReference type="Proteomes" id="UP000690515">
    <property type="component" value="Unassembled WGS sequence"/>
</dbReference>
<evidence type="ECO:0000313" key="2">
    <source>
        <dbReference type="Proteomes" id="UP000690515"/>
    </source>
</evidence>
<dbReference type="Pfam" id="PF14106">
    <property type="entry name" value="DUF4279"/>
    <property type="match status" value="1"/>
</dbReference>
<comment type="caution">
    <text evidence="1">The sequence shown here is derived from an EMBL/GenBank/DDBJ whole genome shotgun (WGS) entry which is preliminary data.</text>
</comment>